<dbReference type="AlphaFoldDB" id="A0A831LGA5"/>
<dbReference type="Gene3D" id="3.40.630.30">
    <property type="match status" value="1"/>
</dbReference>
<dbReference type="InterPro" id="IPR000182">
    <property type="entry name" value="GNAT_dom"/>
</dbReference>
<protein>
    <submittedName>
        <fullName evidence="4">GNAT family N-acetyltransferase</fullName>
    </submittedName>
</protein>
<dbReference type="Pfam" id="PF00583">
    <property type="entry name" value="Acetyltransf_1"/>
    <property type="match status" value="1"/>
</dbReference>
<gene>
    <name evidence="4" type="ORF">ENN52_08175</name>
</gene>
<dbReference type="GO" id="GO:0016747">
    <property type="term" value="F:acyltransferase activity, transferring groups other than amino-acyl groups"/>
    <property type="evidence" value="ECO:0007669"/>
    <property type="project" value="InterPro"/>
</dbReference>
<organism evidence="4">
    <name type="scientific">Methanofollis liminatans</name>
    <dbReference type="NCBI Taxonomy" id="2201"/>
    <lineage>
        <taxon>Archaea</taxon>
        <taxon>Methanobacteriati</taxon>
        <taxon>Methanobacteriota</taxon>
        <taxon>Stenosarchaea group</taxon>
        <taxon>Methanomicrobia</taxon>
        <taxon>Methanomicrobiales</taxon>
        <taxon>Methanomicrobiaceae</taxon>
        <taxon>Methanofollis</taxon>
    </lineage>
</organism>
<accession>A0A831LGA5</accession>
<comment type="caution">
    <text evidence="4">The sequence shown here is derived from an EMBL/GenBank/DDBJ whole genome shotgun (WGS) entry which is preliminary data.</text>
</comment>
<dbReference type="Proteomes" id="UP000885648">
    <property type="component" value="Unassembled WGS sequence"/>
</dbReference>
<dbReference type="PANTHER" id="PTHR43877">
    <property type="entry name" value="AMINOALKYLPHOSPHONATE N-ACETYLTRANSFERASE-RELATED-RELATED"/>
    <property type="match status" value="1"/>
</dbReference>
<dbReference type="EMBL" id="DSBY01000333">
    <property type="protein sequence ID" value="HDS64071.1"/>
    <property type="molecule type" value="Genomic_DNA"/>
</dbReference>
<sequence length="152" mass="16968">MNDSTTTIREAGDGDLEAVLALYEHLHDADEPAGEDETRAAWRAIMEDGRTHLFILESGGVPVSTCMLSIVPNLTRRARPFGIVENVVTRRQDQKRGYATALLHHALGYAWERTCYKVMLLTGRKDEAVLGFYERAGFVRGAKEGFIAYPPE</sequence>
<proteinExistence type="predicted"/>
<dbReference type="InterPro" id="IPR050832">
    <property type="entry name" value="Bact_Acetyltransf"/>
</dbReference>
<dbReference type="InterPro" id="IPR016181">
    <property type="entry name" value="Acyl_CoA_acyltransferase"/>
</dbReference>
<evidence type="ECO:0000256" key="2">
    <source>
        <dbReference type="ARBA" id="ARBA00023315"/>
    </source>
</evidence>
<reference evidence="4" key="1">
    <citation type="journal article" date="2020" name="mSystems">
        <title>Genome- and Community-Level Interaction Insights into Carbon Utilization and Element Cycling Functions of Hydrothermarchaeota in Hydrothermal Sediment.</title>
        <authorList>
            <person name="Zhou Z."/>
            <person name="Liu Y."/>
            <person name="Xu W."/>
            <person name="Pan J."/>
            <person name="Luo Z.H."/>
            <person name="Li M."/>
        </authorList>
    </citation>
    <scope>NUCLEOTIDE SEQUENCE</scope>
    <source>
        <strain evidence="4">SpSt-1183</strain>
    </source>
</reference>
<name>A0A831LGA5_9EURY</name>
<dbReference type="SUPFAM" id="SSF55729">
    <property type="entry name" value="Acyl-CoA N-acyltransferases (Nat)"/>
    <property type="match status" value="1"/>
</dbReference>
<keyword evidence="1" id="KW-0808">Transferase</keyword>
<feature type="domain" description="N-acetyltransferase" evidence="3">
    <location>
        <begin position="6"/>
        <end position="152"/>
    </location>
</feature>
<dbReference type="CDD" id="cd04301">
    <property type="entry name" value="NAT_SF"/>
    <property type="match status" value="1"/>
</dbReference>
<dbReference type="PROSITE" id="PS51186">
    <property type="entry name" value="GNAT"/>
    <property type="match status" value="1"/>
</dbReference>
<evidence type="ECO:0000256" key="1">
    <source>
        <dbReference type="ARBA" id="ARBA00022679"/>
    </source>
</evidence>
<dbReference type="PANTHER" id="PTHR43877:SF2">
    <property type="entry name" value="AMINOALKYLPHOSPHONATE N-ACETYLTRANSFERASE-RELATED"/>
    <property type="match status" value="1"/>
</dbReference>
<evidence type="ECO:0000259" key="3">
    <source>
        <dbReference type="PROSITE" id="PS51186"/>
    </source>
</evidence>
<keyword evidence="2" id="KW-0012">Acyltransferase</keyword>
<evidence type="ECO:0000313" key="4">
    <source>
        <dbReference type="EMBL" id="HDS64071.1"/>
    </source>
</evidence>